<dbReference type="Pfam" id="PF14526">
    <property type="entry name" value="Cass2"/>
    <property type="match status" value="1"/>
</dbReference>
<dbReference type="AlphaFoldDB" id="A0A8A7KCQ2"/>
<dbReference type="InterPro" id="IPR010499">
    <property type="entry name" value="AraC_E-bd"/>
</dbReference>
<organism evidence="2 3">
    <name type="scientific">Iocasia fonsfrigidae</name>
    <dbReference type="NCBI Taxonomy" id="2682810"/>
    <lineage>
        <taxon>Bacteria</taxon>
        <taxon>Bacillati</taxon>
        <taxon>Bacillota</taxon>
        <taxon>Clostridia</taxon>
        <taxon>Halanaerobiales</taxon>
        <taxon>Halanaerobiaceae</taxon>
        <taxon>Iocasia</taxon>
    </lineage>
</organism>
<dbReference type="KEGG" id="ifn:GM661_01100"/>
<reference evidence="2" key="1">
    <citation type="submission" date="2019-12" db="EMBL/GenBank/DDBJ databases">
        <authorList>
            <person name="zhang j."/>
            <person name="sun C.M."/>
        </authorList>
    </citation>
    <scope>NUCLEOTIDE SEQUENCE</scope>
    <source>
        <strain evidence="2">NS-1</strain>
    </source>
</reference>
<protein>
    <recommendedName>
        <fullName evidence="1">AraC effector-binding domain-containing protein</fullName>
    </recommendedName>
</protein>
<dbReference type="SUPFAM" id="SSF55136">
    <property type="entry name" value="Probable bacterial effector-binding domain"/>
    <property type="match status" value="1"/>
</dbReference>
<evidence type="ECO:0000313" key="2">
    <source>
        <dbReference type="EMBL" id="QTL96667.1"/>
    </source>
</evidence>
<dbReference type="SMART" id="SM00871">
    <property type="entry name" value="AraC_E_bind"/>
    <property type="match status" value="1"/>
</dbReference>
<gene>
    <name evidence="2" type="ORF">GM661_01100</name>
</gene>
<dbReference type="InterPro" id="IPR011256">
    <property type="entry name" value="Reg_factor_effector_dom_sf"/>
</dbReference>
<dbReference type="EMBL" id="CP046640">
    <property type="protein sequence ID" value="QTL96667.1"/>
    <property type="molecule type" value="Genomic_DNA"/>
</dbReference>
<sequence length="171" mass="20247">MEAKKIIYENTMFLLGMDFYGDPFSNHAFWDENNEIGRLWNRFETFLSKYPEQIKNRIKKNVSLEVFITTEESMKIGIYEVFVGVLVEKIGYIPLNCVAKQLPASKYAVFTLKGNEINSDWQNQIYNKWLPDSGYESPYNYNIQYYDERFKGMDQIKESAVDIYIPVRKKP</sequence>
<dbReference type="PANTHER" id="PTHR36444">
    <property type="entry name" value="TRANSCRIPTIONAL REGULATOR PROTEIN YOBU-RELATED"/>
    <property type="match status" value="1"/>
</dbReference>
<evidence type="ECO:0000313" key="3">
    <source>
        <dbReference type="Proteomes" id="UP000665020"/>
    </source>
</evidence>
<feature type="domain" description="AraC effector-binding" evidence="1">
    <location>
        <begin position="2"/>
        <end position="168"/>
    </location>
</feature>
<accession>A0A8A7KCQ2</accession>
<evidence type="ECO:0000259" key="1">
    <source>
        <dbReference type="SMART" id="SM00871"/>
    </source>
</evidence>
<proteinExistence type="predicted"/>
<dbReference type="RefSeq" id="WP_125987337.1">
    <property type="nucleotide sequence ID" value="NZ_CP046640.1"/>
</dbReference>
<keyword evidence="3" id="KW-1185">Reference proteome</keyword>
<dbReference type="Gene3D" id="3.20.80.10">
    <property type="entry name" value="Regulatory factor, effector binding domain"/>
    <property type="match status" value="1"/>
</dbReference>
<dbReference type="InterPro" id="IPR029441">
    <property type="entry name" value="Cass2"/>
</dbReference>
<dbReference type="InterPro" id="IPR053182">
    <property type="entry name" value="YobU-like_regulator"/>
</dbReference>
<name>A0A8A7KCQ2_9FIRM</name>
<dbReference type="Proteomes" id="UP000665020">
    <property type="component" value="Chromosome"/>
</dbReference>
<dbReference type="PANTHER" id="PTHR36444:SF2">
    <property type="entry name" value="TRANSCRIPTIONAL REGULATOR PROTEIN YOBU-RELATED"/>
    <property type="match status" value="1"/>
</dbReference>